<dbReference type="InterPro" id="IPR056932">
    <property type="entry name" value="TPR_ESP1_2nd"/>
</dbReference>
<name>A0AAW2CFW4_9ROSI</name>
<dbReference type="EMBL" id="JAZDWU010000007">
    <property type="protein sequence ID" value="KAK9996583.1"/>
    <property type="molecule type" value="Genomic_DNA"/>
</dbReference>
<evidence type="ECO:0000259" key="1">
    <source>
        <dbReference type="Pfam" id="PF25113"/>
    </source>
</evidence>
<evidence type="ECO:0000313" key="2">
    <source>
        <dbReference type="EMBL" id="KAK9996583.1"/>
    </source>
</evidence>
<accession>A0AAW2CFW4</accession>
<keyword evidence="3" id="KW-1185">Reference proteome</keyword>
<dbReference type="Pfam" id="PF25113">
    <property type="entry name" value="TPR_ESP1_2nd"/>
    <property type="match status" value="1"/>
</dbReference>
<proteinExistence type="predicted"/>
<gene>
    <name evidence="2" type="ORF">SO802_021269</name>
</gene>
<evidence type="ECO:0000313" key="3">
    <source>
        <dbReference type="Proteomes" id="UP001459277"/>
    </source>
</evidence>
<comment type="caution">
    <text evidence="2">The sequence shown here is derived from an EMBL/GenBank/DDBJ whole genome shotgun (WGS) entry which is preliminary data.</text>
</comment>
<reference evidence="2 3" key="1">
    <citation type="submission" date="2024-01" db="EMBL/GenBank/DDBJ databases">
        <title>A telomere-to-telomere, gap-free genome of sweet tea (Lithocarpus litseifolius).</title>
        <authorList>
            <person name="Zhou J."/>
        </authorList>
    </citation>
    <scope>NUCLEOTIDE SEQUENCE [LARGE SCALE GENOMIC DNA]</scope>
    <source>
        <strain evidence="2">Zhou-2022a</strain>
        <tissue evidence="2">Leaf</tissue>
    </source>
</reference>
<protein>
    <recommendedName>
        <fullName evidence="1">Separase-like second TPR repeats region domain-containing protein</fullName>
    </recommendedName>
</protein>
<organism evidence="2 3">
    <name type="scientific">Lithocarpus litseifolius</name>
    <dbReference type="NCBI Taxonomy" id="425828"/>
    <lineage>
        <taxon>Eukaryota</taxon>
        <taxon>Viridiplantae</taxon>
        <taxon>Streptophyta</taxon>
        <taxon>Embryophyta</taxon>
        <taxon>Tracheophyta</taxon>
        <taxon>Spermatophyta</taxon>
        <taxon>Magnoliopsida</taxon>
        <taxon>eudicotyledons</taxon>
        <taxon>Gunneridae</taxon>
        <taxon>Pentapetalae</taxon>
        <taxon>rosids</taxon>
        <taxon>fabids</taxon>
        <taxon>Fagales</taxon>
        <taxon>Fagaceae</taxon>
        <taxon>Lithocarpus</taxon>
    </lineage>
</organism>
<feature type="domain" description="Separase-like second TPR repeats region" evidence="1">
    <location>
        <begin position="10"/>
        <end position="102"/>
    </location>
</feature>
<sequence>MSHIVSLIKFVWQARSPFDMILRLYAAGLHLVNSDVKSRVGDLTSSGGAKYESVIQILCDDGDILQNLAALLGSLDSYFHISCKENYVICNVKHTDYVRQSCSWL</sequence>
<dbReference type="Proteomes" id="UP001459277">
    <property type="component" value="Unassembled WGS sequence"/>
</dbReference>
<dbReference type="AlphaFoldDB" id="A0AAW2CFW4"/>